<dbReference type="InterPro" id="IPR018579">
    <property type="entry name" value="Restrct_endonuc_II_LlaJI"/>
</dbReference>
<dbReference type="GO" id="GO:0004519">
    <property type="term" value="F:endonuclease activity"/>
    <property type="evidence" value="ECO:0007669"/>
    <property type="project" value="UniProtKB-KW"/>
</dbReference>
<keyword evidence="2" id="KW-1185">Reference proteome</keyword>
<dbReference type="KEGG" id="tcn:H9L16_08365"/>
<accession>A0A7G9SLN7</accession>
<keyword evidence="1" id="KW-0378">Hydrolase</keyword>
<evidence type="ECO:0000313" key="1">
    <source>
        <dbReference type="EMBL" id="QNN68762.1"/>
    </source>
</evidence>
<dbReference type="AlphaFoldDB" id="A0A7G9SLN7"/>
<dbReference type="Proteomes" id="UP000515804">
    <property type="component" value="Chromosome"/>
</dbReference>
<dbReference type="EMBL" id="CP060719">
    <property type="protein sequence ID" value="QNN68762.1"/>
    <property type="molecule type" value="Genomic_DNA"/>
</dbReference>
<evidence type="ECO:0000313" key="2">
    <source>
        <dbReference type="Proteomes" id="UP000515804"/>
    </source>
</evidence>
<gene>
    <name evidence="1" type="ORF">H9L16_08365</name>
</gene>
<organism evidence="1 2">
    <name type="scientific">Thermomonas carbonis</name>
    <dbReference type="NCBI Taxonomy" id="1463158"/>
    <lineage>
        <taxon>Bacteria</taxon>
        <taxon>Pseudomonadati</taxon>
        <taxon>Pseudomonadota</taxon>
        <taxon>Gammaproteobacteria</taxon>
        <taxon>Lysobacterales</taxon>
        <taxon>Lysobacteraceae</taxon>
        <taxon>Thermomonas</taxon>
    </lineage>
</organism>
<name>A0A7G9SLN7_9GAMM</name>
<keyword evidence="1" id="KW-0255">Endonuclease</keyword>
<keyword evidence="1" id="KW-0540">Nuclease</keyword>
<protein>
    <submittedName>
        <fullName evidence="1">LlaJI family restriction endonuclease</fullName>
    </submittedName>
</protein>
<proteinExistence type="predicted"/>
<sequence length="444" mass="49415">MGLVTLCEGRSLGLPEWGSCLGIDATTLKHLIHLRILRETISGDFVLSFAGIVIFSDRVLFAKPKFGDEIAIDLGGLLRVLRAYFTRSASRRPTLDYTRDPEFGSADVLREFDALIGLQEWFYAHGLYRSEQTRSSDRGRPHWVKTVARAPALVMQGSVVYPSTVGVRTEGVLNDISALQASLLRLLLLRYGFPVPAAIRNAELATGAAIDKWPLDEDARKYYQRRLQIEQRNVYRSDTLRLFKILRELLGTQLAEPTAQAQIYGTTAFYSVWEDACRTGVAQDLDPASVTSIGQPTWWVPESGGKSPISQGQTPDLIVLRDEWLLVLDAKYYFPFPQGRPGGPDIIKQVYYAESLGHTEGKVLSVFLLPRPGAKAPEFLGYATIEGAQRAFDRVEAWGLDPELLLRDYPNLSPSRSNSLIDFIVASRSRVNELVDQPPTGVGN</sequence>
<reference evidence="1 2" key="1">
    <citation type="submission" date="2020-08" db="EMBL/GenBank/DDBJ databases">
        <title>Genome sequence of Thermomonas carbonis KCTC 42013T.</title>
        <authorList>
            <person name="Hyun D.-W."/>
            <person name="Bae J.-W."/>
        </authorList>
    </citation>
    <scope>NUCLEOTIDE SEQUENCE [LARGE SCALE GENOMIC DNA]</scope>
    <source>
        <strain evidence="1 2">KCTC 42013</strain>
    </source>
</reference>
<dbReference type="RefSeq" id="WP_187551286.1">
    <property type="nucleotide sequence ID" value="NZ_BMZL01000002.1"/>
</dbReference>
<dbReference type="Pfam" id="PF09563">
    <property type="entry name" value="RE_LlaJI"/>
    <property type="match status" value="1"/>
</dbReference>